<dbReference type="RefSeq" id="WP_068662853.1">
    <property type="nucleotide sequence ID" value="NZ_LYPB01000049.1"/>
</dbReference>
<evidence type="ECO:0000256" key="5">
    <source>
        <dbReference type="SAM" id="Phobius"/>
    </source>
</evidence>
<gene>
    <name evidence="7" type="ORF">A8708_30865</name>
</gene>
<evidence type="ECO:0000256" key="2">
    <source>
        <dbReference type="ARBA" id="ARBA00022692"/>
    </source>
</evidence>
<dbReference type="Proteomes" id="UP000078454">
    <property type="component" value="Unassembled WGS sequence"/>
</dbReference>
<comment type="subcellular location">
    <subcellularLocation>
        <location evidence="1">Membrane</location>
        <topology evidence="1">Multi-pass membrane protein</topology>
    </subcellularLocation>
</comment>
<feature type="transmembrane region" description="Helical" evidence="5">
    <location>
        <begin position="123"/>
        <end position="146"/>
    </location>
</feature>
<keyword evidence="2 5" id="KW-0812">Transmembrane</keyword>
<protein>
    <recommendedName>
        <fullName evidence="6">Ferric oxidoreductase domain-containing protein</fullName>
    </recommendedName>
</protein>
<dbReference type="STRING" id="1850517.A8708_30865"/>
<keyword evidence="3 5" id="KW-1133">Transmembrane helix</keyword>
<sequence length="190" mass="21424">MIHFLIELPTWLLIRTSGILSYLTLFVGMAIGIAYSFPQFKGHRKGQLLRWHTHANLTGMGFALLHTVLLIIDTFMPFDWAEILIPFSAQNNPVLTGLGTIAMYGLLLVLFTTDIRNKLKRKVWLALHMLSYPIFALSMLHGIFLGTDSKQGWAAAMYIATAIILVGLTLVRFQMSSRKRQVKVGHTKPL</sequence>
<feature type="transmembrane region" description="Helical" evidence="5">
    <location>
        <begin position="12"/>
        <end position="35"/>
    </location>
</feature>
<dbReference type="AlphaFoldDB" id="A0A198AJM6"/>
<dbReference type="InterPro" id="IPR013130">
    <property type="entry name" value="Fe3_Rdtase_TM_dom"/>
</dbReference>
<keyword evidence="8" id="KW-1185">Reference proteome</keyword>
<name>A0A198AJM6_9BACL</name>
<evidence type="ECO:0000256" key="1">
    <source>
        <dbReference type="ARBA" id="ARBA00004141"/>
    </source>
</evidence>
<feature type="transmembrane region" description="Helical" evidence="5">
    <location>
        <begin position="152"/>
        <end position="173"/>
    </location>
</feature>
<feature type="domain" description="Ferric oxidoreductase" evidence="6">
    <location>
        <begin position="18"/>
        <end position="138"/>
    </location>
</feature>
<dbReference type="Pfam" id="PF01794">
    <property type="entry name" value="Ferric_reduct"/>
    <property type="match status" value="1"/>
</dbReference>
<evidence type="ECO:0000313" key="7">
    <source>
        <dbReference type="EMBL" id="OAS21280.1"/>
    </source>
</evidence>
<accession>A0A198AJM6</accession>
<evidence type="ECO:0000259" key="6">
    <source>
        <dbReference type="Pfam" id="PF01794"/>
    </source>
</evidence>
<evidence type="ECO:0000256" key="4">
    <source>
        <dbReference type="ARBA" id="ARBA00023136"/>
    </source>
</evidence>
<feature type="transmembrane region" description="Helical" evidence="5">
    <location>
        <begin position="55"/>
        <end position="72"/>
    </location>
</feature>
<organism evidence="7 8">
    <name type="scientific">Paenibacillus oryzisoli</name>
    <dbReference type="NCBI Taxonomy" id="1850517"/>
    <lineage>
        <taxon>Bacteria</taxon>
        <taxon>Bacillati</taxon>
        <taxon>Bacillota</taxon>
        <taxon>Bacilli</taxon>
        <taxon>Bacillales</taxon>
        <taxon>Paenibacillaceae</taxon>
        <taxon>Paenibacillus</taxon>
    </lineage>
</organism>
<keyword evidence="4 5" id="KW-0472">Membrane</keyword>
<comment type="caution">
    <text evidence="7">The sequence shown here is derived from an EMBL/GenBank/DDBJ whole genome shotgun (WGS) entry which is preliminary data.</text>
</comment>
<feature type="transmembrane region" description="Helical" evidence="5">
    <location>
        <begin position="92"/>
        <end position="111"/>
    </location>
</feature>
<evidence type="ECO:0000256" key="3">
    <source>
        <dbReference type="ARBA" id="ARBA00022989"/>
    </source>
</evidence>
<proteinExistence type="predicted"/>
<evidence type="ECO:0000313" key="8">
    <source>
        <dbReference type="Proteomes" id="UP000078454"/>
    </source>
</evidence>
<dbReference type="EMBL" id="LYPB01000049">
    <property type="protein sequence ID" value="OAS21280.1"/>
    <property type="molecule type" value="Genomic_DNA"/>
</dbReference>
<reference evidence="7 8" key="1">
    <citation type="submission" date="2016-05" db="EMBL/GenBank/DDBJ databases">
        <title>Paenibacillus sp. 1ZS3-15 nov., isolated from the rhizosphere soil.</title>
        <authorList>
            <person name="Zhang X.X."/>
            <person name="Zhang J."/>
        </authorList>
    </citation>
    <scope>NUCLEOTIDE SEQUENCE [LARGE SCALE GENOMIC DNA]</scope>
    <source>
        <strain evidence="7 8">1ZS3-15</strain>
    </source>
</reference>
<dbReference type="GO" id="GO:0016020">
    <property type="term" value="C:membrane"/>
    <property type="evidence" value="ECO:0007669"/>
    <property type="project" value="UniProtKB-SubCell"/>
</dbReference>